<keyword evidence="3 5" id="KW-1133">Transmembrane helix</keyword>
<feature type="domain" description="ABC transmembrane type-1" evidence="6">
    <location>
        <begin position="65"/>
        <end position="264"/>
    </location>
</feature>
<evidence type="ECO:0000256" key="5">
    <source>
        <dbReference type="RuleBase" id="RU363032"/>
    </source>
</evidence>
<feature type="transmembrane region" description="Helical" evidence="5">
    <location>
        <begin position="234"/>
        <end position="263"/>
    </location>
</feature>
<feature type="transmembrane region" description="Helical" evidence="5">
    <location>
        <begin position="513"/>
        <end position="538"/>
    </location>
</feature>
<keyword evidence="4 5" id="KW-0472">Membrane</keyword>
<organism evidence="7 8">
    <name type="scientific">Candidatus Desulfosporosinus infrequens</name>
    <dbReference type="NCBI Taxonomy" id="2043169"/>
    <lineage>
        <taxon>Bacteria</taxon>
        <taxon>Bacillati</taxon>
        <taxon>Bacillota</taxon>
        <taxon>Clostridia</taxon>
        <taxon>Eubacteriales</taxon>
        <taxon>Desulfitobacteriaceae</taxon>
        <taxon>Desulfosporosinus</taxon>
    </lineage>
</organism>
<dbReference type="PANTHER" id="PTHR43496">
    <property type="entry name" value="PROTEIN LPLB"/>
    <property type="match status" value="1"/>
</dbReference>
<dbReference type="InterPro" id="IPR035906">
    <property type="entry name" value="MetI-like_sf"/>
</dbReference>
<proteinExistence type="inferred from homology"/>
<feature type="transmembrane region" description="Helical" evidence="5">
    <location>
        <begin position="350"/>
        <end position="370"/>
    </location>
</feature>
<dbReference type="AlphaFoldDB" id="A0A2U3LB85"/>
<evidence type="ECO:0000259" key="6">
    <source>
        <dbReference type="PROSITE" id="PS50928"/>
    </source>
</evidence>
<feature type="domain" description="ABC transmembrane type-1" evidence="6">
    <location>
        <begin position="344"/>
        <end position="534"/>
    </location>
</feature>
<feature type="transmembrane region" description="Helical" evidence="5">
    <location>
        <begin position="294"/>
        <end position="316"/>
    </location>
</feature>
<keyword evidence="5" id="KW-0813">Transport</keyword>
<dbReference type="PANTHER" id="PTHR43496:SF1">
    <property type="entry name" value="POLYGALACTURONAN_RHAMNOGALACTURONAN TRANSPORT SYSTEM PERMEASE PROTEIN YTEP"/>
    <property type="match status" value="1"/>
</dbReference>
<accession>A0A2U3LB85</accession>
<dbReference type="CDD" id="cd06261">
    <property type="entry name" value="TM_PBP2"/>
    <property type="match status" value="2"/>
</dbReference>
<feature type="transmembrane region" description="Helical" evidence="5">
    <location>
        <begin position="146"/>
        <end position="163"/>
    </location>
</feature>
<sequence>MFGLANNTFQEIKRLKSEPLLLLMILAMLSIMVLFVLWPIIKVVTFPKPQDYLRVITNSIWYQAALNSLFMMVISTLSCTTVAFIFSYTLVRLDVPLKRLFRLITILPILSPPFIVALSYILLFGVQGLIAKNILHLNIDIYGWRGLWFVQTVTFFPYAYTVINSTMRSIPPNLEYAAFNLGANRWSTFRDVFFPLCRPGVAGGALLAAMNVLADFGNPMMIGGNYRLLPTEAYLQISGFADISTAAILATELLVPAAGLFMINRYWVGRRSYVTITGKEITLPPTQVPWLIKWGMFGLCLMISLVILSIYGVLFYGSFTKLWGYNWSFSLGNMVYVWDKGREIFNSIKFAFLSSVLAGVFAILLAYIVQRKQVGINRQLDFLAILPAAIPGVFLGLGFAMAFNEKPLALSGTEAIMVLGLMFWNIPTCYSTSTAGMQQIGNSVEEASLNLGANHWRTFINILLPLLNVSFVSGIIVAFLRSLTALSVVIFIYSAHTVVSTISILGLVQNGDWGGAAALTTVLVAIAFVVLGIVYFIFKKQGKSLEL</sequence>
<dbReference type="OrthoDB" id="9795403at2"/>
<dbReference type="Proteomes" id="UP000238916">
    <property type="component" value="Unassembled WGS sequence"/>
</dbReference>
<dbReference type="EMBL" id="OMOF01000374">
    <property type="protein sequence ID" value="SPF49161.1"/>
    <property type="molecule type" value="Genomic_DNA"/>
</dbReference>
<feature type="transmembrane region" description="Helical" evidence="5">
    <location>
        <begin position="382"/>
        <end position="403"/>
    </location>
</feature>
<dbReference type="PROSITE" id="PS50928">
    <property type="entry name" value="ABC_TM1"/>
    <property type="match status" value="2"/>
</dbReference>
<evidence type="ECO:0000313" key="8">
    <source>
        <dbReference type="Proteomes" id="UP000238916"/>
    </source>
</evidence>
<dbReference type="Pfam" id="PF00528">
    <property type="entry name" value="BPD_transp_1"/>
    <property type="match status" value="2"/>
</dbReference>
<feature type="transmembrane region" description="Helical" evidence="5">
    <location>
        <begin position="61"/>
        <end position="91"/>
    </location>
</feature>
<protein>
    <submittedName>
        <fullName evidence="7">Binding-protein-dependent transport systems inner membrane component</fullName>
    </submittedName>
</protein>
<feature type="transmembrane region" description="Helical" evidence="5">
    <location>
        <begin position="103"/>
        <end position="126"/>
    </location>
</feature>
<feature type="transmembrane region" description="Helical" evidence="5">
    <location>
        <begin position="192"/>
        <end position="214"/>
    </location>
</feature>
<gene>
    <name evidence="7" type="ORF">SBF1_4350003</name>
</gene>
<comment type="similarity">
    <text evidence="5">Belongs to the binding-protein-dependent transport system permease family.</text>
</comment>
<evidence type="ECO:0000256" key="3">
    <source>
        <dbReference type="ARBA" id="ARBA00022989"/>
    </source>
</evidence>
<comment type="subcellular location">
    <subcellularLocation>
        <location evidence="5">Cell membrane</location>
        <topology evidence="5">Multi-pass membrane protein</topology>
    </subcellularLocation>
    <subcellularLocation>
        <location evidence="1">Membrane</location>
        <topology evidence="1">Multi-pass membrane protein</topology>
    </subcellularLocation>
</comment>
<dbReference type="GO" id="GO:0055085">
    <property type="term" value="P:transmembrane transport"/>
    <property type="evidence" value="ECO:0007669"/>
    <property type="project" value="InterPro"/>
</dbReference>
<feature type="transmembrane region" description="Helical" evidence="5">
    <location>
        <begin position="486"/>
        <end position="507"/>
    </location>
</feature>
<evidence type="ECO:0000256" key="1">
    <source>
        <dbReference type="ARBA" id="ARBA00004141"/>
    </source>
</evidence>
<feature type="transmembrane region" description="Helical" evidence="5">
    <location>
        <begin position="458"/>
        <end position="479"/>
    </location>
</feature>
<feature type="transmembrane region" description="Helical" evidence="5">
    <location>
        <begin position="20"/>
        <end position="41"/>
    </location>
</feature>
<reference evidence="8" key="1">
    <citation type="submission" date="2018-02" db="EMBL/GenBank/DDBJ databases">
        <authorList>
            <person name="Hausmann B."/>
        </authorList>
    </citation>
    <scope>NUCLEOTIDE SEQUENCE [LARGE SCALE GENOMIC DNA]</scope>
    <source>
        <strain evidence="8">Peat soil MAG SbF1</strain>
    </source>
</reference>
<evidence type="ECO:0000313" key="7">
    <source>
        <dbReference type="EMBL" id="SPF49161.1"/>
    </source>
</evidence>
<evidence type="ECO:0000256" key="2">
    <source>
        <dbReference type="ARBA" id="ARBA00022692"/>
    </source>
</evidence>
<evidence type="ECO:0000256" key="4">
    <source>
        <dbReference type="ARBA" id="ARBA00023136"/>
    </source>
</evidence>
<dbReference type="GO" id="GO:0005886">
    <property type="term" value="C:plasma membrane"/>
    <property type="evidence" value="ECO:0007669"/>
    <property type="project" value="UniProtKB-SubCell"/>
</dbReference>
<dbReference type="Gene3D" id="1.10.3720.10">
    <property type="entry name" value="MetI-like"/>
    <property type="match status" value="2"/>
</dbReference>
<name>A0A2U3LB85_9FIRM</name>
<dbReference type="SUPFAM" id="SSF161098">
    <property type="entry name" value="MetI-like"/>
    <property type="match status" value="2"/>
</dbReference>
<keyword evidence="2 5" id="KW-0812">Transmembrane</keyword>
<dbReference type="InterPro" id="IPR000515">
    <property type="entry name" value="MetI-like"/>
</dbReference>